<organism evidence="1 2">
    <name type="scientific">Ridgeia piscesae</name>
    <name type="common">Tubeworm</name>
    <dbReference type="NCBI Taxonomy" id="27915"/>
    <lineage>
        <taxon>Eukaryota</taxon>
        <taxon>Metazoa</taxon>
        <taxon>Spiralia</taxon>
        <taxon>Lophotrochozoa</taxon>
        <taxon>Annelida</taxon>
        <taxon>Polychaeta</taxon>
        <taxon>Sedentaria</taxon>
        <taxon>Canalipalpata</taxon>
        <taxon>Sabellida</taxon>
        <taxon>Siboglinidae</taxon>
        <taxon>Ridgeia</taxon>
    </lineage>
</organism>
<sequence length="113" mass="12431">MSSSQPGRTSTSLIYWWMCNLHNQGEPPPVSSTGGCVIFTTRENLHQSHLLVDVSSSQPGRASTGLIYWWICHLHNQGEPPPVSSTGGYVIFTMLDCVCVFQFGDDVLRGDDS</sequence>
<gene>
    <name evidence="1" type="ORF">NP493_323g02011</name>
</gene>
<dbReference type="AlphaFoldDB" id="A0AAD9L637"/>
<proteinExistence type="predicted"/>
<dbReference type="Proteomes" id="UP001209878">
    <property type="component" value="Unassembled WGS sequence"/>
</dbReference>
<comment type="caution">
    <text evidence="1">The sequence shown here is derived from an EMBL/GenBank/DDBJ whole genome shotgun (WGS) entry which is preliminary data.</text>
</comment>
<protein>
    <submittedName>
        <fullName evidence="1">Uncharacterized protein</fullName>
    </submittedName>
</protein>
<keyword evidence="2" id="KW-1185">Reference proteome</keyword>
<evidence type="ECO:0000313" key="2">
    <source>
        <dbReference type="Proteomes" id="UP001209878"/>
    </source>
</evidence>
<dbReference type="EMBL" id="JAODUO010000323">
    <property type="protein sequence ID" value="KAK2183103.1"/>
    <property type="molecule type" value="Genomic_DNA"/>
</dbReference>
<accession>A0AAD9L637</accession>
<name>A0AAD9L637_RIDPI</name>
<evidence type="ECO:0000313" key="1">
    <source>
        <dbReference type="EMBL" id="KAK2183103.1"/>
    </source>
</evidence>
<reference evidence="1" key="1">
    <citation type="journal article" date="2023" name="Mol. Biol. Evol.">
        <title>Third-Generation Sequencing Reveals the Adaptive Role of the Epigenome in Three Deep-Sea Polychaetes.</title>
        <authorList>
            <person name="Perez M."/>
            <person name="Aroh O."/>
            <person name="Sun Y."/>
            <person name="Lan Y."/>
            <person name="Juniper S.K."/>
            <person name="Young C.R."/>
            <person name="Angers B."/>
            <person name="Qian P.Y."/>
        </authorList>
    </citation>
    <scope>NUCLEOTIDE SEQUENCE</scope>
    <source>
        <strain evidence="1">R07B-5</strain>
    </source>
</reference>